<evidence type="ECO:0000256" key="7">
    <source>
        <dbReference type="SAM" id="Phobius"/>
    </source>
</evidence>
<accession>A0ABX1RY25</accession>
<evidence type="ECO:0000259" key="9">
    <source>
        <dbReference type="Pfam" id="PF12704"/>
    </source>
</evidence>
<feature type="transmembrane region" description="Helical" evidence="7">
    <location>
        <begin position="21"/>
        <end position="42"/>
    </location>
</feature>
<gene>
    <name evidence="10" type="ORF">HHX25_08660</name>
</gene>
<dbReference type="InterPro" id="IPR003838">
    <property type="entry name" value="ABC3_permease_C"/>
</dbReference>
<evidence type="ECO:0000256" key="2">
    <source>
        <dbReference type="ARBA" id="ARBA00022475"/>
    </source>
</evidence>
<comment type="similarity">
    <text evidence="6">Belongs to the ABC-4 integral membrane protein family.</text>
</comment>
<keyword evidence="11" id="KW-1185">Reference proteome</keyword>
<comment type="subcellular location">
    <subcellularLocation>
        <location evidence="1">Cell membrane</location>
        <topology evidence="1">Multi-pass membrane protein</topology>
    </subcellularLocation>
</comment>
<comment type="caution">
    <text evidence="10">The sequence shown here is derived from an EMBL/GenBank/DDBJ whole genome shotgun (WGS) entry which is preliminary data.</text>
</comment>
<evidence type="ECO:0000259" key="8">
    <source>
        <dbReference type="Pfam" id="PF02687"/>
    </source>
</evidence>
<dbReference type="EMBL" id="JABBHF010000004">
    <property type="protein sequence ID" value="NMH87573.1"/>
    <property type="molecule type" value="Genomic_DNA"/>
</dbReference>
<keyword evidence="3 7" id="KW-0812">Transmembrane</keyword>
<keyword evidence="4 7" id="KW-1133">Transmembrane helix</keyword>
<evidence type="ECO:0000256" key="3">
    <source>
        <dbReference type="ARBA" id="ARBA00022692"/>
    </source>
</evidence>
<evidence type="ECO:0000313" key="11">
    <source>
        <dbReference type="Proteomes" id="UP000746690"/>
    </source>
</evidence>
<proteinExistence type="inferred from homology"/>
<feature type="transmembrane region" description="Helical" evidence="7">
    <location>
        <begin position="373"/>
        <end position="392"/>
    </location>
</feature>
<evidence type="ECO:0000313" key="10">
    <source>
        <dbReference type="EMBL" id="NMH87573.1"/>
    </source>
</evidence>
<feature type="transmembrane region" description="Helical" evidence="7">
    <location>
        <begin position="326"/>
        <end position="353"/>
    </location>
</feature>
<organism evidence="10 11">
    <name type="scientific">Flavivirga algicola</name>
    <dbReference type="NCBI Taxonomy" id="2729136"/>
    <lineage>
        <taxon>Bacteria</taxon>
        <taxon>Pseudomonadati</taxon>
        <taxon>Bacteroidota</taxon>
        <taxon>Flavobacteriia</taxon>
        <taxon>Flavobacteriales</taxon>
        <taxon>Flavobacteriaceae</taxon>
        <taxon>Flavivirga</taxon>
    </lineage>
</organism>
<dbReference type="Proteomes" id="UP000746690">
    <property type="component" value="Unassembled WGS sequence"/>
</dbReference>
<dbReference type="PANTHER" id="PTHR30572">
    <property type="entry name" value="MEMBRANE COMPONENT OF TRANSPORTER-RELATED"/>
    <property type="match status" value="1"/>
</dbReference>
<dbReference type="Pfam" id="PF02687">
    <property type="entry name" value="FtsX"/>
    <property type="match status" value="1"/>
</dbReference>
<evidence type="ECO:0000256" key="5">
    <source>
        <dbReference type="ARBA" id="ARBA00023136"/>
    </source>
</evidence>
<sequence length="409" mass="45433">MFDLDLWREIFQSINKNRTRSLLSGFTVAFAILLFTILFGIANGLNNTFAEAFGTDATNSIVIFPGRTSKAHKGLQAGRRIQFKNEDYDYLLDEFGDKVQYITSKVHRNVNASYKNKKNNYQVRAVHPEYMFIENTQIKDGRYINQNDLNNNVKVAVIGKVVEDDLFLKTNPIGKYINLNGIQYKIVGVFTDDEGYNEENVIYTPLTTAQKLYGNNDYIDLMHLTFNPKLNYNQAISFGNNITKKMKDRFSVARSDQRAIRVQNMAEGTKAVGQMTFGLNVIILVIGFGTLIAGVVGISNIMIFIVKERTKEIGIRKALGASPRSIVSIILIESIIITAIAGYFGLLIGMGVLELVGPSLKTYFIKDPGVSTSLVIGATITLILAGAIAGYLPAKKASRIKPIVALRND</sequence>
<reference evidence="10 11" key="1">
    <citation type="submission" date="2020-04" db="EMBL/GenBank/DDBJ databases">
        <title>A Flavivirga sp. nov.</title>
        <authorList>
            <person name="Sun X."/>
        </authorList>
    </citation>
    <scope>NUCLEOTIDE SEQUENCE [LARGE SCALE GENOMIC DNA]</scope>
    <source>
        <strain evidence="10 11">Y03</strain>
    </source>
</reference>
<feature type="transmembrane region" description="Helical" evidence="7">
    <location>
        <begin position="281"/>
        <end position="306"/>
    </location>
</feature>
<dbReference type="PANTHER" id="PTHR30572:SF4">
    <property type="entry name" value="ABC TRANSPORTER PERMEASE YTRF"/>
    <property type="match status" value="1"/>
</dbReference>
<dbReference type="InterPro" id="IPR050250">
    <property type="entry name" value="Macrolide_Exporter_MacB"/>
</dbReference>
<name>A0ABX1RY25_9FLAO</name>
<feature type="domain" description="ABC3 transporter permease C-terminal" evidence="8">
    <location>
        <begin position="285"/>
        <end position="402"/>
    </location>
</feature>
<dbReference type="Pfam" id="PF12704">
    <property type="entry name" value="MacB_PCD"/>
    <property type="match status" value="1"/>
</dbReference>
<evidence type="ECO:0000256" key="4">
    <source>
        <dbReference type="ARBA" id="ARBA00022989"/>
    </source>
</evidence>
<evidence type="ECO:0000256" key="1">
    <source>
        <dbReference type="ARBA" id="ARBA00004651"/>
    </source>
</evidence>
<protein>
    <submittedName>
        <fullName evidence="10">FtsX-like permease family protein</fullName>
    </submittedName>
</protein>
<keyword evidence="2" id="KW-1003">Cell membrane</keyword>
<dbReference type="InterPro" id="IPR025857">
    <property type="entry name" value="MacB_PCD"/>
</dbReference>
<evidence type="ECO:0000256" key="6">
    <source>
        <dbReference type="ARBA" id="ARBA00038076"/>
    </source>
</evidence>
<keyword evidence="5 7" id="KW-0472">Membrane</keyword>
<dbReference type="RefSeq" id="WP_169672201.1">
    <property type="nucleotide sequence ID" value="NZ_JABBHF010000004.1"/>
</dbReference>
<feature type="domain" description="MacB-like periplasmic core" evidence="9">
    <location>
        <begin position="21"/>
        <end position="232"/>
    </location>
</feature>